<dbReference type="OrthoDB" id="4158087at2759"/>
<reference evidence="2" key="1">
    <citation type="submission" date="2022-11" db="EMBL/GenBank/DDBJ databases">
        <authorList>
            <person name="Petersen C."/>
        </authorList>
    </citation>
    <scope>NUCLEOTIDE SEQUENCE</scope>
    <source>
        <strain evidence="2">IBT 30069</strain>
    </source>
</reference>
<feature type="compositionally biased region" description="Polar residues" evidence="1">
    <location>
        <begin position="313"/>
        <end position="323"/>
    </location>
</feature>
<evidence type="ECO:0000256" key="1">
    <source>
        <dbReference type="SAM" id="MobiDB-lite"/>
    </source>
</evidence>
<evidence type="ECO:0000313" key="2">
    <source>
        <dbReference type="EMBL" id="KAJ5093362.1"/>
    </source>
</evidence>
<keyword evidence="3" id="KW-1185">Reference proteome</keyword>
<proteinExistence type="predicted"/>
<feature type="region of interest" description="Disordered" evidence="1">
    <location>
        <begin position="1"/>
        <end position="89"/>
    </location>
</feature>
<dbReference type="PANTHER" id="PTHR37540">
    <property type="entry name" value="TRANSCRIPTION FACTOR (ACR-2), PUTATIVE-RELATED-RELATED"/>
    <property type="match status" value="1"/>
</dbReference>
<feature type="compositionally biased region" description="Basic residues" evidence="1">
    <location>
        <begin position="64"/>
        <end position="76"/>
    </location>
</feature>
<evidence type="ECO:0000313" key="3">
    <source>
        <dbReference type="Proteomes" id="UP001149165"/>
    </source>
</evidence>
<dbReference type="EMBL" id="JAPQKH010000006">
    <property type="protein sequence ID" value="KAJ5093362.1"/>
    <property type="molecule type" value="Genomic_DNA"/>
</dbReference>
<sequence length="554" mass="61343">MSAPDQISASNTPGASNVRWQFIDSSNNSRSNLRQVKRHVMQEYMRHKKSGARQSESEGEIPRPRPKRGRPRKNRIEKRTSTGKPTQNHVQLELEGVSKESISSIESQPRGGDVQFDTELTNNLFIEIPTNNIPSGVQNPDTTFMLPFHGQAPQADNLQFPSGYVNTSLYANSNIANIQVDPPASWSSTSDSLSEFEESPRAMLSAARTIPSGSLPSALSLDGQRLLDFYSKDTTAAFTNTRHGMLINWQGYTLPQFETQGPSLSFENHDPPTRPTLSIGPASIQPPQTLHSMPSPQSSTSSSSDTPSPYMNARSNSTHTSPTYPMDEIHIQCEYFLDLLRRCEQLALFQRSNPTSCDLFRHTAVQETSLLFQILASPPGAQFASPGEHKQTVTRLAVLVMLNAALWDYRYTPLHAGNFLRTLERTIADSEACMSGSVEAVLQILLECNDGYADNWSVGDDGNFNLSPTGSQFTPDFSQYSPTGSSPSARPWYAGRMLKIAKRLGADSWCRVGDLLFSCLSLQISEPNIYLWEASLRREILDATLTNYGMPSSM</sequence>
<comment type="caution">
    <text evidence="2">The sequence shown here is derived from an EMBL/GenBank/DDBJ whole genome shotgun (WGS) entry which is preliminary data.</text>
</comment>
<gene>
    <name evidence="2" type="ORF">N7456_009223</name>
</gene>
<dbReference type="Proteomes" id="UP001149165">
    <property type="component" value="Unassembled WGS sequence"/>
</dbReference>
<reference evidence="2" key="2">
    <citation type="journal article" date="2023" name="IMA Fungus">
        <title>Comparative genomic study of the Penicillium genus elucidates a diverse pangenome and 15 lateral gene transfer events.</title>
        <authorList>
            <person name="Petersen C."/>
            <person name="Sorensen T."/>
            <person name="Nielsen M.R."/>
            <person name="Sondergaard T.E."/>
            <person name="Sorensen J.L."/>
            <person name="Fitzpatrick D.A."/>
            <person name="Frisvad J.C."/>
            <person name="Nielsen K.L."/>
        </authorList>
    </citation>
    <scope>NUCLEOTIDE SEQUENCE</scope>
    <source>
        <strain evidence="2">IBT 30069</strain>
    </source>
</reference>
<dbReference type="PANTHER" id="PTHR37540:SF10">
    <property type="entry name" value="SIGMA-70 REGION 2 FAMILY PROTEIN"/>
    <property type="match status" value="1"/>
</dbReference>
<dbReference type="AlphaFoldDB" id="A0A9W9K5X1"/>
<name>A0A9W9K5X1_9EURO</name>
<feature type="compositionally biased region" description="Low complexity" evidence="1">
    <location>
        <begin position="292"/>
        <end position="309"/>
    </location>
</feature>
<protein>
    <recommendedName>
        <fullName evidence="4">Transcription factor</fullName>
    </recommendedName>
</protein>
<feature type="compositionally biased region" description="Polar residues" evidence="1">
    <location>
        <begin position="1"/>
        <end position="34"/>
    </location>
</feature>
<evidence type="ECO:0008006" key="4">
    <source>
        <dbReference type="Google" id="ProtNLM"/>
    </source>
</evidence>
<organism evidence="2 3">
    <name type="scientific">Penicillium angulare</name>
    <dbReference type="NCBI Taxonomy" id="116970"/>
    <lineage>
        <taxon>Eukaryota</taxon>
        <taxon>Fungi</taxon>
        <taxon>Dikarya</taxon>
        <taxon>Ascomycota</taxon>
        <taxon>Pezizomycotina</taxon>
        <taxon>Eurotiomycetes</taxon>
        <taxon>Eurotiomycetidae</taxon>
        <taxon>Eurotiales</taxon>
        <taxon>Aspergillaceae</taxon>
        <taxon>Penicillium</taxon>
    </lineage>
</organism>
<accession>A0A9W9K5X1</accession>
<feature type="region of interest" description="Disordered" evidence="1">
    <location>
        <begin position="260"/>
        <end position="323"/>
    </location>
</feature>